<reference evidence="2 3" key="1">
    <citation type="submission" date="2019-05" db="EMBL/GenBank/DDBJ databases">
        <title>Mikania micrantha, genome provides insights into the molecular mechanism of rapid growth.</title>
        <authorList>
            <person name="Liu B."/>
        </authorList>
    </citation>
    <scope>NUCLEOTIDE SEQUENCE [LARGE SCALE GENOMIC DNA]</scope>
    <source>
        <strain evidence="2">NLD-2019</strain>
        <tissue evidence="2">Leaf</tissue>
    </source>
</reference>
<accession>A0A5N6PMN1</accession>
<protein>
    <recommendedName>
        <fullName evidence="4">OVATE domain-containing protein</fullName>
    </recommendedName>
</protein>
<organism evidence="2 3">
    <name type="scientific">Mikania micrantha</name>
    <name type="common">bitter vine</name>
    <dbReference type="NCBI Taxonomy" id="192012"/>
    <lineage>
        <taxon>Eukaryota</taxon>
        <taxon>Viridiplantae</taxon>
        <taxon>Streptophyta</taxon>
        <taxon>Embryophyta</taxon>
        <taxon>Tracheophyta</taxon>
        <taxon>Spermatophyta</taxon>
        <taxon>Magnoliopsida</taxon>
        <taxon>eudicotyledons</taxon>
        <taxon>Gunneridae</taxon>
        <taxon>Pentapetalae</taxon>
        <taxon>asterids</taxon>
        <taxon>campanulids</taxon>
        <taxon>Asterales</taxon>
        <taxon>Asteraceae</taxon>
        <taxon>Asteroideae</taxon>
        <taxon>Heliantheae alliance</taxon>
        <taxon>Eupatorieae</taxon>
        <taxon>Mikania</taxon>
    </lineage>
</organism>
<dbReference type="PANTHER" id="PTHR35461:SF3">
    <property type="entry name" value="OVATE DOMAIN-CONTAINING PROTEIN"/>
    <property type="match status" value="1"/>
</dbReference>
<dbReference type="AlphaFoldDB" id="A0A5N6PMN1"/>
<evidence type="ECO:0000313" key="3">
    <source>
        <dbReference type="Proteomes" id="UP000326396"/>
    </source>
</evidence>
<keyword evidence="3" id="KW-1185">Reference proteome</keyword>
<proteinExistence type="predicted"/>
<dbReference type="OrthoDB" id="1928787at2759"/>
<evidence type="ECO:0008006" key="4">
    <source>
        <dbReference type="Google" id="ProtNLM"/>
    </source>
</evidence>
<feature type="region of interest" description="Disordered" evidence="1">
    <location>
        <begin position="21"/>
        <end position="53"/>
    </location>
</feature>
<sequence>MRLCFVAREVGVRSPVTPRWLPPTITQGREGLTHDSPHGVKEEEKEEEKGKKGFLKSTIQSFKSYFAGGYQRLPKTPHCNPFSCTGSDGGATGIRPANHLKKTTAIIKETCKKKLKEPNLIINHHEVDTKKQENKKRKCENHEKDEDESSKCLVTRKLKELEMMDQSNVDLVLDIEEVLHYYSRLTCPVYRDIVEKFFVEMYSGTFVLARVENSVSKNY</sequence>
<comment type="caution">
    <text evidence="2">The sequence shown here is derived from an EMBL/GenBank/DDBJ whole genome shotgun (WGS) entry which is preliminary data.</text>
</comment>
<gene>
    <name evidence="2" type="ORF">E3N88_06024</name>
</gene>
<feature type="compositionally biased region" description="Basic and acidic residues" evidence="1">
    <location>
        <begin position="31"/>
        <end position="51"/>
    </location>
</feature>
<evidence type="ECO:0000256" key="1">
    <source>
        <dbReference type="SAM" id="MobiDB-lite"/>
    </source>
</evidence>
<evidence type="ECO:0000313" key="2">
    <source>
        <dbReference type="EMBL" id="KAD6795128.1"/>
    </source>
</evidence>
<dbReference type="EMBL" id="SZYD01000003">
    <property type="protein sequence ID" value="KAD6795128.1"/>
    <property type="molecule type" value="Genomic_DNA"/>
</dbReference>
<dbReference type="Proteomes" id="UP000326396">
    <property type="component" value="Linkage Group LG11"/>
</dbReference>
<dbReference type="PANTHER" id="PTHR35461">
    <property type="entry name" value="BNAANNG14610D PROTEIN"/>
    <property type="match status" value="1"/>
</dbReference>
<name>A0A5N6PMN1_9ASTR</name>